<sequence length="76" mass="8756">MEIIKSYGKHPYRDGMTFITKIKSGKRTVTSYTASPMTDKNFRQLKRNVRSLAGSGLFPHEHKMFKCKGCKKCKRA</sequence>
<organism evidence="1 2">
    <name type="scientific">Pectobacterium bacteriophage PM2</name>
    <dbReference type="NCBI Taxonomy" id="1429794"/>
    <lineage>
        <taxon>Viruses</taxon>
        <taxon>Duplodnaviria</taxon>
        <taxon>Heunggongvirae</taxon>
        <taxon>Uroviricota</taxon>
        <taxon>Caudoviricetes</taxon>
        <taxon>Pantevenvirales</taxon>
        <taxon>Straboviridae</taxon>
        <taxon>Tevenvirinae</taxon>
        <taxon>Mosugukvirus</taxon>
        <taxon>Mosugukvirus pm2</taxon>
    </lineage>
</organism>
<proteinExistence type="predicted"/>
<name>A0A0A0Q091_9CAUD</name>
<evidence type="ECO:0000313" key="1">
    <source>
        <dbReference type="EMBL" id="AHY24966.1"/>
    </source>
</evidence>
<dbReference type="Proteomes" id="UP000030739">
    <property type="component" value="Segment"/>
</dbReference>
<dbReference type="GeneID" id="26637897"/>
<dbReference type="KEGG" id="vg:26637897"/>
<protein>
    <submittedName>
        <fullName evidence="1">Uncharacterized protein</fullName>
    </submittedName>
</protein>
<accession>A0A0A0Q091</accession>
<dbReference type="EMBL" id="KF835987">
    <property type="protein sequence ID" value="AHY24966.1"/>
    <property type="molecule type" value="Genomic_DNA"/>
</dbReference>
<evidence type="ECO:0000313" key="2">
    <source>
        <dbReference type="Proteomes" id="UP000030739"/>
    </source>
</evidence>
<dbReference type="RefSeq" id="YP_009211425.1">
    <property type="nucleotide sequence ID" value="NC_028940.1"/>
</dbReference>
<dbReference type="OrthoDB" id="39585at10239"/>
<reference evidence="1 2" key="1">
    <citation type="journal article" date="2015" name="Plant Pathol. J.">
        <title>Isolation and Genomic Characterization of the T4-Like Bacteriophage PM2 Infecting Pectobacterium carotovorum subsp. carotovorum.</title>
        <authorList>
            <person name="Lim J.A."/>
            <person name="Lee D.H."/>
            <person name="Heu S."/>
        </authorList>
    </citation>
    <scope>NUCLEOTIDE SEQUENCE [LARGE SCALE GENOMIC DNA]</scope>
</reference>
<gene>
    <name evidence="1" type="ORF">PM2_004</name>
</gene>
<keyword evidence="2" id="KW-1185">Reference proteome</keyword>